<dbReference type="Proteomes" id="UP000229713">
    <property type="component" value="Unassembled WGS sequence"/>
</dbReference>
<name>A0A1Y6GFP5_RAOOR</name>
<dbReference type="STRING" id="54291.TE10_20865"/>
<dbReference type="Pfam" id="PF06674">
    <property type="entry name" value="DUF1176"/>
    <property type="match status" value="1"/>
</dbReference>
<dbReference type="RefSeq" id="WP_015583732.1">
    <property type="nucleotide sequence ID" value="NZ_ABDFAB020000007.1"/>
</dbReference>
<dbReference type="AlphaFoldDB" id="A0A1Y6GFP5"/>
<dbReference type="EMBL" id="NKYI01000028">
    <property type="protein sequence ID" value="PIK82535.1"/>
    <property type="molecule type" value="Genomic_DNA"/>
</dbReference>
<gene>
    <name evidence="2" type="ORF">CFY86_20430</name>
    <name evidence="3" type="ORF">N2J37_07250</name>
</gene>
<organism evidence="2 4">
    <name type="scientific">Raoultella ornithinolytica</name>
    <name type="common">Klebsiella ornithinolytica</name>
    <dbReference type="NCBI Taxonomy" id="54291"/>
    <lineage>
        <taxon>Bacteria</taxon>
        <taxon>Pseudomonadati</taxon>
        <taxon>Pseudomonadota</taxon>
        <taxon>Gammaproteobacteria</taxon>
        <taxon>Enterobacterales</taxon>
        <taxon>Enterobacteriaceae</taxon>
        <taxon>Klebsiella/Raoultella group</taxon>
        <taxon>Raoultella</taxon>
    </lineage>
</organism>
<dbReference type="PaxDb" id="1286170-RORB6_00575"/>
<sequence>MLYRVLFFLFFGLIPTSWAWAAPVQQLFDDWLVTCNNQNFCVARNVGLHHGLVMTLSRSAGAVTDASLRIELGGIGNPVAALAPIAPRLLLDGKPLALTDKHWQVADKLLKTGDSVTIDAFLQQVQEGQAITLVNGLQSISLQGLKAALLFIDSHQKRVGSETAWVGKGEEPPLSVPPAPALRAVGKVDLSQSPLSREELNDLMDYGNERMNNSACSLDPFRREIRVTALTDEKVLLMVSCEAGAYNTIWLAWLVSRQQPYVARQVRLTLPFQPPGNAARDIELINASIDERRHELVTLDKGRGPGDCGVQTRWRYDGQRFSLVRYAQQPQCDNWQGPDAWPTLWVTRYIFHPRD</sequence>
<evidence type="ECO:0000256" key="1">
    <source>
        <dbReference type="SAM" id="SignalP"/>
    </source>
</evidence>
<dbReference type="InterPro" id="IPR009560">
    <property type="entry name" value="DUF1176"/>
</dbReference>
<evidence type="ECO:0000313" key="2">
    <source>
        <dbReference type="EMBL" id="PIK82535.1"/>
    </source>
</evidence>
<accession>A0A1Y6GFP5</accession>
<evidence type="ECO:0000313" key="4">
    <source>
        <dbReference type="Proteomes" id="UP000229713"/>
    </source>
</evidence>
<keyword evidence="1" id="KW-0732">Signal</keyword>
<dbReference type="Proteomes" id="UP001064206">
    <property type="component" value="Chromosome"/>
</dbReference>
<reference evidence="2 4" key="1">
    <citation type="submission" date="2017-07" db="EMBL/GenBank/DDBJ databases">
        <title>Raoultella ornithinolytica strain HH3 draft genome.</title>
        <authorList>
            <person name="Duceppe M.-O."/>
            <person name="Huang H."/>
            <person name="Phipps-Todd B."/>
        </authorList>
    </citation>
    <scope>NUCLEOTIDE SEQUENCE [LARGE SCALE GENOMIC DNA]</scope>
    <source>
        <strain evidence="2 4">HH3</strain>
    </source>
</reference>
<dbReference type="eggNOG" id="COG5342">
    <property type="taxonomic scope" value="Bacteria"/>
</dbReference>
<protein>
    <submittedName>
        <fullName evidence="2">DUF1176 domain-containing protein</fullName>
    </submittedName>
</protein>
<feature type="chain" id="PRO_5014278621" evidence="1">
    <location>
        <begin position="22"/>
        <end position="355"/>
    </location>
</feature>
<feature type="signal peptide" evidence="1">
    <location>
        <begin position="1"/>
        <end position="21"/>
    </location>
</feature>
<dbReference type="EMBL" id="CP104450">
    <property type="protein sequence ID" value="UXE39537.1"/>
    <property type="molecule type" value="Genomic_DNA"/>
</dbReference>
<dbReference type="GeneID" id="93752820"/>
<proteinExistence type="predicted"/>
<reference evidence="3" key="2">
    <citation type="submission" date="2022-09" db="EMBL/GenBank/DDBJ databases">
        <title>Multidrug resistance Raoultella ornithinolytica Strain MQB_Silv_108.</title>
        <authorList>
            <person name="Quintela-Baluja M."/>
        </authorList>
    </citation>
    <scope>NUCLEOTIDE SEQUENCE</scope>
    <source>
        <strain evidence="3">MQB_Silv_108</strain>
    </source>
</reference>
<evidence type="ECO:0000313" key="3">
    <source>
        <dbReference type="EMBL" id="UXE39537.1"/>
    </source>
</evidence>